<evidence type="ECO:0000313" key="1">
    <source>
        <dbReference type="EMBL" id="GAA4627031.1"/>
    </source>
</evidence>
<dbReference type="RefSeq" id="WP_345432155.1">
    <property type="nucleotide sequence ID" value="NZ_BAABHK010000004.1"/>
</dbReference>
<gene>
    <name evidence="1" type="ORF">GCM10023196_037650</name>
</gene>
<proteinExistence type="predicted"/>
<reference evidence="2" key="1">
    <citation type="journal article" date="2019" name="Int. J. Syst. Evol. Microbiol.">
        <title>The Global Catalogue of Microorganisms (GCM) 10K type strain sequencing project: providing services to taxonomists for standard genome sequencing and annotation.</title>
        <authorList>
            <consortium name="The Broad Institute Genomics Platform"/>
            <consortium name="The Broad Institute Genome Sequencing Center for Infectious Disease"/>
            <person name="Wu L."/>
            <person name="Ma J."/>
        </authorList>
    </citation>
    <scope>NUCLEOTIDE SEQUENCE [LARGE SCALE GENOMIC DNA]</scope>
    <source>
        <strain evidence="2">JCM 17939</strain>
    </source>
</reference>
<protein>
    <submittedName>
        <fullName evidence="1">Uncharacterized protein</fullName>
    </submittedName>
</protein>
<comment type="caution">
    <text evidence="1">The sequence shown here is derived from an EMBL/GenBank/DDBJ whole genome shotgun (WGS) entry which is preliminary data.</text>
</comment>
<accession>A0ABP8UB15</accession>
<evidence type="ECO:0000313" key="2">
    <source>
        <dbReference type="Proteomes" id="UP001501442"/>
    </source>
</evidence>
<dbReference type="EMBL" id="BAABHK010000004">
    <property type="protein sequence ID" value="GAA4627031.1"/>
    <property type="molecule type" value="Genomic_DNA"/>
</dbReference>
<name>A0ABP8UB15_9ACTN</name>
<organism evidence="1 2">
    <name type="scientific">Actinoallomurus vinaceus</name>
    <dbReference type="NCBI Taxonomy" id="1080074"/>
    <lineage>
        <taxon>Bacteria</taxon>
        <taxon>Bacillati</taxon>
        <taxon>Actinomycetota</taxon>
        <taxon>Actinomycetes</taxon>
        <taxon>Streptosporangiales</taxon>
        <taxon>Thermomonosporaceae</taxon>
        <taxon>Actinoallomurus</taxon>
    </lineage>
</organism>
<keyword evidence="2" id="KW-1185">Reference proteome</keyword>
<dbReference type="Proteomes" id="UP001501442">
    <property type="component" value="Unassembled WGS sequence"/>
</dbReference>
<sequence>MNEIKGNPPDCAGLAMTTLAFIRDNRALWDQVHWRTTRTGCFAWHTAILAEGIPATPADHKYGEYLLAEPADNPADIFTPDDGKRPIIHVRARARRLLGLGEADASALFGPTNTFEALETHVYVLARRPDELAGLLTRLAVESAKDPFGDTAIALDTVLDVLDHSYRDMRRPTVDRGHWVAEIRKTAAQTGGVIPSFQLGRALLALIGDVFDDRLSHLELAA</sequence>